<feature type="region of interest" description="Disordered" evidence="4">
    <location>
        <begin position="104"/>
        <end position="189"/>
    </location>
</feature>
<comment type="caution">
    <text evidence="6">The sequence shown here is derived from an EMBL/GenBank/DDBJ whole genome shotgun (WGS) entry which is preliminary data.</text>
</comment>
<evidence type="ECO:0000313" key="7">
    <source>
        <dbReference type="Proteomes" id="UP001583186"/>
    </source>
</evidence>
<feature type="region of interest" description="Disordered" evidence="4">
    <location>
        <begin position="293"/>
        <end position="347"/>
    </location>
</feature>
<dbReference type="PANTHER" id="PTHR45789">
    <property type="entry name" value="FI18025P1"/>
    <property type="match status" value="1"/>
</dbReference>
<dbReference type="Gene3D" id="1.10.30.10">
    <property type="entry name" value="High mobility group box domain"/>
    <property type="match status" value="1"/>
</dbReference>
<evidence type="ECO:0000256" key="3">
    <source>
        <dbReference type="PROSITE-ProRule" id="PRU00267"/>
    </source>
</evidence>
<dbReference type="PROSITE" id="PS50118">
    <property type="entry name" value="HMG_BOX_2"/>
    <property type="match status" value="1"/>
</dbReference>
<dbReference type="InterPro" id="IPR009071">
    <property type="entry name" value="HMG_box_dom"/>
</dbReference>
<dbReference type="Pfam" id="PF00505">
    <property type="entry name" value="HMG_box"/>
    <property type="match status" value="1"/>
</dbReference>
<evidence type="ECO:0000256" key="1">
    <source>
        <dbReference type="ARBA" id="ARBA00023125"/>
    </source>
</evidence>
<feature type="compositionally biased region" description="Basic and acidic residues" evidence="4">
    <location>
        <begin position="172"/>
        <end position="182"/>
    </location>
</feature>
<evidence type="ECO:0000256" key="4">
    <source>
        <dbReference type="SAM" id="MobiDB-lite"/>
    </source>
</evidence>
<protein>
    <recommendedName>
        <fullName evidence="5">HMG box domain-containing protein</fullName>
    </recommendedName>
</protein>
<evidence type="ECO:0000256" key="2">
    <source>
        <dbReference type="ARBA" id="ARBA00023242"/>
    </source>
</evidence>
<feature type="domain" description="HMG box" evidence="5">
    <location>
        <begin position="230"/>
        <end position="298"/>
    </location>
</feature>
<dbReference type="SUPFAM" id="SSF47095">
    <property type="entry name" value="HMG-box"/>
    <property type="match status" value="1"/>
</dbReference>
<name>A0ABR3YU85_9PEZI</name>
<dbReference type="InterPro" id="IPR036910">
    <property type="entry name" value="HMG_box_dom_sf"/>
</dbReference>
<proteinExistence type="predicted"/>
<organism evidence="6 7">
    <name type="scientific">Sporothrix stenoceras</name>
    <dbReference type="NCBI Taxonomy" id="5173"/>
    <lineage>
        <taxon>Eukaryota</taxon>
        <taxon>Fungi</taxon>
        <taxon>Dikarya</taxon>
        <taxon>Ascomycota</taxon>
        <taxon>Pezizomycotina</taxon>
        <taxon>Sordariomycetes</taxon>
        <taxon>Sordariomycetidae</taxon>
        <taxon>Ophiostomatales</taxon>
        <taxon>Ophiostomataceae</taxon>
        <taxon>Sporothrix</taxon>
    </lineage>
</organism>
<keyword evidence="1 3" id="KW-0238">DNA-binding</keyword>
<dbReference type="PANTHER" id="PTHR45789:SF2">
    <property type="entry name" value="FI18025P1"/>
    <property type="match status" value="1"/>
</dbReference>
<feature type="compositionally biased region" description="Polar residues" evidence="4">
    <location>
        <begin position="23"/>
        <end position="40"/>
    </location>
</feature>
<dbReference type="InterPro" id="IPR051356">
    <property type="entry name" value="SOX/SOX-like_TF"/>
</dbReference>
<feature type="compositionally biased region" description="Polar residues" evidence="4">
    <location>
        <begin position="104"/>
        <end position="123"/>
    </location>
</feature>
<sequence>MDRVIPPSPASSVRERSPAVCNQLPQHHSIASQPRCSSTPFEVDQIVSRSASRYQTPEPRGFRQYASPSMAYTQPHQGLPFHYQSLHAGEDAGTYETTHSASTPQLYNLNTPEASPPTAQQHLSSSPGMPSMAAPHRATQEMKVLAVKSGRITKNTTPKKKAPSLSASPPTTRKEKSAKTATEESSTIDQPLSILTKDWDLPIVDIEAYVHRSADERHEEVDRGKVPGKVKRAMNAFMLYRKAYQDRAKKWAQQSNHQVVSKVCGHSWSIEPDNVRRQFNDWAVIERDNHRKAHPEYKFTPSKPRKKGKDEFGEDSDIDDPDWEASGRRDPKYRSSSRTPMVDPHGGPYGGYPYSTVAVPDAQSYAAYHHRHPQHVPNPARHTPTPYDTDEYAGPGPGMHYRHLPASHHHQLDNMMYANTAQQNIDMGLGHAHHPTSHQHFDLNARYSTHTPAVNAAPHHRSHGHHAGGMSQQIDPSLMSREGMPQYDMSNPVLVAGGLGESQWQQGLHGSTNTNEMYAGPYLVEVEESLIPETHLQYLQGDSESWKVDSVNDNDDWQGLGGA</sequence>
<keyword evidence="2 3" id="KW-0539">Nucleus</keyword>
<feature type="region of interest" description="Disordered" evidence="4">
    <location>
        <begin position="1"/>
        <end position="64"/>
    </location>
</feature>
<accession>A0ABR3YU85</accession>
<reference evidence="6 7" key="1">
    <citation type="journal article" date="2024" name="IMA Fungus">
        <title>IMA Genome - F19 : A genome assembly and annotation guide to empower mycologists, including annotated draft genome sequences of Ceratocystis pirilliformis, Diaporthe australafricana, Fusarium ophioides, Paecilomyces lecythidis, and Sporothrix stenoceras.</title>
        <authorList>
            <person name="Aylward J."/>
            <person name="Wilson A.M."/>
            <person name="Visagie C.M."/>
            <person name="Spraker J."/>
            <person name="Barnes I."/>
            <person name="Buitendag C."/>
            <person name="Ceriani C."/>
            <person name="Del Mar Angel L."/>
            <person name="du Plessis D."/>
            <person name="Fuchs T."/>
            <person name="Gasser K."/>
            <person name="Kramer D."/>
            <person name="Li W."/>
            <person name="Munsamy K."/>
            <person name="Piso A."/>
            <person name="Price J.L."/>
            <person name="Sonnekus B."/>
            <person name="Thomas C."/>
            <person name="van der Nest A."/>
            <person name="van Dijk A."/>
            <person name="van Heerden A."/>
            <person name="van Vuuren N."/>
            <person name="Yilmaz N."/>
            <person name="Duong T.A."/>
            <person name="van der Merwe N.A."/>
            <person name="Wingfield M.J."/>
            <person name="Wingfield B.D."/>
        </authorList>
    </citation>
    <scope>NUCLEOTIDE SEQUENCE [LARGE SCALE GENOMIC DNA]</scope>
    <source>
        <strain evidence="6 7">CMW 5346</strain>
    </source>
</reference>
<evidence type="ECO:0000259" key="5">
    <source>
        <dbReference type="PROSITE" id="PS50118"/>
    </source>
</evidence>
<evidence type="ECO:0000313" key="6">
    <source>
        <dbReference type="EMBL" id="KAL1891647.1"/>
    </source>
</evidence>
<dbReference type="SMART" id="SM00398">
    <property type="entry name" value="HMG"/>
    <property type="match status" value="1"/>
</dbReference>
<dbReference type="Proteomes" id="UP001583186">
    <property type="component" value="Unassembled WGS sequence"/>
</dbReference>
<feature type="compositionally biased region" description="Acidic residues" evidence="4">
    <location>
        <begin position="312"/>
        <end position="323"/>
    </location>
</feature>
<gene>
    <name evidence="6" type="ORF">Sste5346_007563</name>
</gene>
<keyword evidence="7" id="KW-1185">Reference proteome</keyword>
<dbReference type="CDD" id="cd01389">
    <property type="entry name" value="HMG-box_ROX1-like"/>
    <property type="match status" value="1"/>
</dbReference>
<feature type="DNA-binding region" description="HMG box" evidence="3">
    <location>
        <begin position="230"/>
        <end position="298"/>
    </location>
</feature>
<feature type="compositionally biased region" description="Low complexity" evidence="4">
    <location>
        <begin position="124"/>
        <end position="135"/>
    </location>
</feature>
<dbReference type="EMBL" id="JAWCUI010000051">
    <property type="protein sequence ID" value="KAL1891647.1"/>
    <property type="molecule type" value="Genomic_DNA"/>
</dbReference>